<reference evidence="1" key="1">
    <citation type="submission" date="2023-10" db="EMBL/GenBank/DDBJ databases">
        <authorList>
            <person name="Chen Y."/>
            <person name="Shah S."/>
            <person name="Dougan E. K."/>
            <person name="Thang M."/>
            <person name="Chan C."/>
        </authorList>
    </citation>
    <scope>NUCLEOTIDE SEQUENCE [LARGE SCALE GENOMIC DNA]</scope>
</reference>
<protein>
    <submittedName>
        <fullName evidence="1">Uncharacterized protein</fullName>
    </submittedName>
</protein>
<evidence type="ECO:0000313" key="1">
    <source>
        <dbReference type="EMBL" id="CAK0888601.1"/>
    </source>
</evidence>
<sequence length="154" mass="16774">PPPGSKPQSSMSAPNPSRCCARAAAVKNNLRSASSSEQGILSEDLDLSSVCKFSFRWSCSRLSSMKRTWDIMMSDSQISFWMSTGATVLSLMHALTKSSTGTFLSSSQQVEELDDVVEVEAHQLQVVLQVLAPARARFSRCTCRRPCPSPRTAA</sequence>
<gene>
    <name evidence="1" type="ORF">PCOR1329_LOCUS69359</name>
</gene>
<organism evidence="1 2">
    <name type="scientific">Prorocentrum cordatum</name>
    <dbReference type="NCBI Taxonomy" id="2364126"/>
    <lineage>
        <taxon>Eukaryota</taxon>
        <taxon>Sar</taxon>
        <taxon>Alveolata</taxon>
        <taxon>Dinophyceae</taxon>
        <taxon>Prorocentrales</taxon>
        <taxon>Prorocentraceae</taxon>
        <taxon>Prorocentrum</taxon>
    </lineage>
</organism>
<accession>A0ABN9WPJ6</accession>
<evidence type="ECO:0000313" key="2">
    <source>
        <dbReference type="Proteomes" id="UP001189429"/>
    </source>
</evidence>
<dbReference type="EMBL" id="CAUYUJ010019100">
    <property type="protein sequence ID" value="CAK0888601.1"/>
    <property type="molecule type" value="Genomic_DNA"/>
</dbReference>
<dbReference type="Proteomes" id="UP001189429">
    <property type="component" value="Unassembled WGS sequence"/>
</dbReference>
<comment type="caution">
    <text evidence="1">The sequence shown here is derived from an EMBL/GenBank/DDBJ whole genome shotgun (WGS) entry which is preliminary data.</text>
</comment>
<feature type="non-terminal residue" evidence="1">
    <location>
        <position position="1"/>
    </location>
</feature>
<name>A0ABN9WPJ6_9DINO</name>
<keyword evidence="2" id="KW-1185">Reference proteome</keyword>
<proteinExistence type="predicted"/>